<name>A0A4Z1T8N1_GIAMU</name>
<feature type="region of interest" description="Disordered" evidence="2">
    <location>
        <begin position="182"/>
        <end position="212"/>
    </location>
</feature>
<feature type="compositionally biased region" description="Basic and acidic residues" evidence="2">
    <location>
        <begin position="399"/>
        <end position="411"/>
    </location>
</feature>
<dbReference type="SUPFAM" id="SSF48403">
    <property type="entry name" value="Ankyrin repeat"/>
    <property type="match status" value="2"/>
</dbReference>
<proteinExistence type="predicted"/>
<keyword evidence="1" id="KW-0040">ANK repeat</keyword>
<dbReference type="SMART" id="SM00248">
    <property type="entry name" value="ANK"/>
    <property type="match status" value="11"/>
</dbReference>
<feature type="compositionally biased region" description="Polar residues" evidence="2">
    <location>
        <begin position="429"/>
        <end position="442"/>
    </location>
</feature>
<organism evidence="3 4">
    <name type="scientific">Giardia muris</name>
    <dbReference type="NCBI Taxonomy" id="5742"/>
    <lineage>
        <taxon>Eukaryota</taxon>
        <taxon>Metamonada</taxon>
        <taxon>Diplomonadida</taxon>
        <taxon>Hexamitidae</taxon>
        <taxon>Giardiinae</taxon>
        <taxon>Giardia</taxon>
    </lineage>
</organism>
<comment type="caution">
    <text evidence="3">The sequence shown here is derived from an EMBL/GenBank/DDBJ whole genome shotgun (WGS) entry which is preliminary data.</text>
</comment>
<evidence type="ECO:0000256" key="2">
    <source>
        <dbReference type="SAM" id="MobiDB-lite"/>
    </source>
</evidence>
<dbReference type="PROSITE" id="PS50088">
    <property type="entry name" value="ANK_REPEAT"/>
    <property type="match status" value="1"/>
</dbReference>
<dbReference type="AlphaFoldDB" id="A0A4Z1T8N1"/>
<dbReference type="PANTHER" id="PTHR24120">
    <property type="entry name" value="GH07239P"/>
    <property type="match status" value="1"/>
</dbReference>
<dbReference type="Pfam" id="PF12796">
    <property type="entry name" value="Ank_2"/>
    <property type="match status" value="3"/>
</dbReference>
<sequence length="899" mass="96880">MDPWFRALQMQDYEYLSDHPNCAGARNHEGLTALQLAARAGDLAAARVLVSREAGMATEDGETALLIAARQNQGPMCDLLAPYEGKVHMRDGRNALMVAAERGCLDAVNALQGYFGIERDICGSSELDYAILSESVECVKALLRARAYSSEDLKIALHLVRQRRNPALQSLLEVACIERNNASNQAPPTRPATTPLRETSRRGNTSAPTPGIRASRVYSTESAMPTVFENSGNSLMLSTVAGQSMDGSMAATSRLGASRGPIVIRQSTGGVVVVPTARRQSLGASHVGVSGVQTDAQIQESIGKMRKHVDQAYRETDSVLMSTSTLRSSRQLGSLAKSSVGASGLNDARRMFASRYGSDLVSLSVAERYMKIDRSLTKLPPAKGFSSGLELKYVQLNTRQEDSKKPEHEPVVDASQPVTASAPVPAEASPTQGEESVPVTSVNPPPEASSKPLPDALQGIETSVVVPINDSEQAAGAVDSSAVDVSTSGLAKSARLQKNLHELHESCAMIKSSLRTNDVLNRISRLSTVIPRIDTLPQGRTTPRKEADPAVDLKRADNDQVEEMMDKLSNTYQGIIYDSAIKQDTPQAGREAYKGMIEERVSMTKKLEQERSSRPVSASDTRRSNATILGMTVQASTAAPTLAPSTPEQIPEGSTPLINAALARNLALCRKNLSDVRKVDASGRTALMHAAKIGFIEGIHLLAGHECGIHDKSGLTALMLAAMNGKSEVVLFLRTFEARLKDNMGRTALYYALEAGNLVAAEMLREAEGINIGTLATKGTRTALMEAAMSGNIVHVFCLLPFQSRLQDPQGKTALMYAVERSRLSCVQLLAPHEAGITTLATHPDGEGFCALMEAIRRGNRELVEILLPYEYACECNGRRPQSYATTSSLRDYISKYFV</sequence>
<dbReference type="Proteomes" id="UP000315496">
    <property type="component" value="Chromosome 2"/>
</dbReference>
<gene>
    <name evidence="3" type="ORF">GMRT_15537</name>
</gene>
<accession>A0A4Z1T8N1</accession>
<feature type="repeat" description="ANK" evidence="1">
    <location>
        <begin position="29"/>
        <end position="61"/>
    </location>
</feature>
<dbReference type="VEuPathDB" id="GiardiaDB:GMRT_15537"/>
<dbReference type="PANTHER" id="PTHR24120:SF4">
    <property type="entry name" value="GH07239P"/>
    <property type="match status" value="1"/>
</dbReference>
<dbReference type="Gene3D" id="1.25.40.20">
    <property type="entry name" value="Ankyrin repeat-containing domain"/>
    <property type="match status" value="3"/>
</dbReference>
<evidence type="ECO:0000256" key="1">
    <source>
        <dbReference type="PROSITE-ProRule" id="PRU00023"/>
    </source>
</evidence>
<dbReference type="EMBL" id="VDLU01000002">
    <property type="protein sequence ID" value="TNJ28871.1"/>
    <property type="molecule type" value="Genomic_DNA"/>
</dbReference>
<dbReference type="InterPro" id="IPR002110">
    <property type="entry name" value="Ankyrin_rpt"/>
</dbReference>
<protein>
    <submittedName>
        <fullName evidence="3">Ankyrin repeat protein 1</fullName>
    </submittedName>
</protein>
<evidence type="ECO:0000313" key="3">
    <source>
        <dbReference type="EMBL" id="TNJ28871.1"/>
    </source>
</evidence>
<dbReference type="OrthoDB" id="20872at2759"/>
<evidence type="ECO:0000313" key="4">
    <source>
        <dbReference type="Proteomes" id="UP000315496"/>
    </source>
</evidence>
<feature type="region of interest" description="Disordered" evidence="2">
    <location>
        <begin position="399"/>
        <end position="453"/>
    </location>
</feature>
<reference evidence="3 4" key="1">
    <citation type="submission" date="2019-05" db="EMBL/GenBank/DDBJ databases">
        <title>The compact genome of Giardia muris reveals important steps in the evolution of intestinal protozoan parasites.</title>
        <authorList>
            <person name="Xu F."/>
            <person name="Jimenez-Gonzalez A."/>
            <person name="Einarsson E."/>
            <person name="Astvaldsson A."/>
            <person name="Peirasmaki D."/>
            <person name="Eckmann L."/>
            <person name="Andersson J.O."/>
            <person name="Svard S.G."/>
            <person name="Jerlstrom-Hultqvist J."/>
        </authorList>
    </citation>
    <scope>NUCLEOTIDE SEQUENCE [LARGE SCALE GENOMIC DNA]</scope>
    <source>
        <strain evidence="3 4">Roberts-Thomson</strain>
    </source>
</reference>
<keyword evidence="4" id="KW-1185">Reference proteome</keyword>
<dbReference type="PROSITE" id="PS50297">
    <property type="entry name" value="ANK_REP_REGION"/>
    <property type="match status" value="1"/>
</dbReference>
<dbReference type="InterPro" id="IPR036770">
    <property type="entry name" value="Ankyrin_rpt-contain_sf"/>
</dbReference>